<protein>
    <submittedName>
        <fullName evidence="2">Uncharacterized protein</fullName>
    </submittedName>
</protein>
<reference evidence="2" key="1">
    <citation type="submission" date="2019-12" db="EMBL/GenBank/DDBJ databases">
        <title>Genome sequencing and annotation of Brassica cretica.</title>
        <authorList>
            <person name="Studholme D.J."/>
            <person name="Sarris P.F."/>
        </authorList>
    </citation>
    <scope>NUCLEOTIDE SEQUENCE</scope>
    <source>
        <strain evidence="2">PFS-102/07</strain>
        <tissue evidence="2">Leaf</tissue>
    </source>
</reference>
<keyword evidence="1" id="KW-0812">Transmembrane</keyword>
<feature type="transmembrane region" description="Helical" evidence="1">
    <location>
        <begin position="69"/>
        <end position="94"/>
    </location>
</feature>
<feature type="non-terminal residue" evidence="2">
    <location>
        <position position="1"/>
    </location>
</feature>
<dbReference type="Gene3D" id="3.40.50.1360">
    <property type="match status" value="1"/>
</dbReference>
<keyword evidence="1" id="KW-1133">Transmembrane helix</keyword>
<comment type="caution">
    <text evidence="2">The sequence shown here is derived from an EMBL/GenBank/DDBJ whole genome shotgun (WGS) entry which is preliminary data.</text>
</comment>
<proteinExistence type="predicted"/>
<feature type="transmembrane region" description="Helical" evidence="1">
    <location>
        <begin position="40"/>
        <end position="57"/>
    </location>
</feature>
<accession>A0A8S9FD69</accession>
<keyword evidence="1" id="KW-0472">Membrane</keyword>
<organism evidence="2">
    <name type="scientific">Brassica cretica</name>
    <name type="common">Mustard</name>
    <dbReference type="NCBI Taxonomy" id="69181"/>
    <lineage>
        <taxon>Eukaryota</taxon>
        <taxon>Viridiplantae</taxon>
        <taxon>Streptophyta</taxon>
        <taxon>Embryophyta</taxon>
        <taxon>Tracheophyta</taxon>
        <taxon>Spermatophyta</taxon>
        <taxon>Magnoliopsida</taxon>
        <taxon>eudicotyledons</taxon>
        <taxon>Gunneridae</taxon>
        <taxon>Pentapetalae</taxon>
        <taxon>rosids</taxon>
        <taxon>malvids</taxon>
        <taxon>Brassicales</taxon>
        <taxon>Brassicaceae</taxon>
        <taxon>Brassiceae</taxon>
        <taxon>Brassica</taxon>
    </lineage>
</organism>
<dbReference type="AlphaFoldDB" id="A0A8S9FD69"/>
<dbReference type="EMBL" id="QGKY02002305">
    <property type="protein sequence ID" value="KAF2531450.1"/>
    <property type="molecule type" value="Genomic_DNA"/>
</dbReference>
<evidence type="ECO:0000313" key="2">
    <source>
        <dbReference type="EMBL" id="KAF2531450.1"/>
    </source>
</evidence>
<evidence type="ECO:0000256" key="1">
    <source>
        <dbReference type="SAM" id="Phobius"/>
    </source>
</evidence>
<name>A0A8S9FD69_BRACR</name>
<sequence>AKMAGTTQRKREVFPSKDELSVALAKYTANLSAKFCKEKGFFTVVLSGGGLIDWLWSTNPSPFQSSLGSLLLLLSLASVNIPLLLQGWINVFCLNE</sequence>
<gene>
    <name evidence="2" type="ORF">F2Q70_00032405</name>
</gene>